<dbReference type="EMBL" id="CYGX02000042">
    <property type="protein sequence ID" value="SIT43400.1"/>
    <property type="molecule type" value="Genomic_DNA"/>
</dbReference>
<sequence length="39" mass="3912">MMEPAALLLPPRKPTEDPGPLVAGRTTAAAPLGGCWPGA</sequence>
<organism evidence="2 3">
    <name type="scientific">Paraburkholderia ribeironis</name>
    <dbReference type="NCBI Taxonomy" id="1247936"/>
    <lineage>
        <taxon>Bacteria</taxon>
        <taxon>Pseudomonadati</taxon>
        <taxon>Pseudomonadota</taxon>
        <taxon>Betaproteobacteria</taxon>
        <taxon>Burkholderiales</taxon>
        <taxon>Burkholderiaceae</taxon>
        <taxon>Paraburkholderia</taxon>
    </lineage>
</organism>
<gene>
    <name evidence="2" type="ORF">BN2475_420092</name>
</gene>
<name>A0A1N7S7U1_9BURK</name>
<protein>
    <submittedName>
        <fullName evidence="2">Uncharacterized protein</fullName>
    </submittedName>
</protein>
<dbReference type="AlphaFoldDB" id="A0A1N7S7U1"/>
<dbReference type="Proteomes" id="UP000187012">
    <property type="component" value="Unassembled WGS sequence"/>
</dbReference>
<proteinExistence type="predicted"/>
<evidence type="ECO:0000313" key="3">
    <source>
        <dbReference type="Proteomes" id="UP000187012"/>
    </source>
</evidence>
<accession>A0A1N7S7U1</accession>
<feature type="region of interest" description="Disordered" evidence="1">
    <location>
        <begin position="1"/>
        <end position="20"/>
    </location>
</feature>
<evidence type="ECO:0000256" key="1">
    <source>
        <dbReference type="SAM" id="MobiDB-lite"/>
    </source>
</evidence>
<evidence type="ECO:0000313" key="2">
    <source>
        <dbReference type="EMBL" id="SIT43400.1"/>
    </source>
</evidence>
<keyword evidence="3" id="KW-1185">Reference proteome</keyword>
<reference evidence="2 3" key="1">
    <citation type="submission" date="2016-12" db="EMBL/GenBank/DDBJ databases">
        <authorList>
            <person name="Song W.-J."/>
            <person name="Kurnit D.M."/>
        </authorList>
    </citation>
    <scope>NUCLEOTIDE SEQUENCE [LARGE SCALE GENOMIC DNA]</scope>
    <source>
        <strain evidence="2 3">STM7296</strain>
    </source>
</reference>